<reference evidence="3" key="1">
    <citation type="submission" date="2022-11" db="UniProtKB">
        <authorList>
            <consortium name="WormBaseParasite"/>
        </authorList>
    </citation>
    <scope>IDENTIFICATION</scope>
</reference>
<dbReference type="Proteomes" id="UP000887574">
    <property type="component" value="Unplaced"/>
</dbReference>
<evidence type="ECO:0000313" key="2">
    <source>
        <dbReference type="Proteomes" id="UP000887574"/>
    </source>
</evidence>
<organism evidence="2 3">
    <name type="scientific">Ditylenchus dipsaci</name>
    <dbReference type="NCBI Taxonomy" id="166011"/>
    <lineage>
        <taxon>Eukaryota</taxon>
        <taxon>Metazoa</taxon>
        <taxon>Ecdysozoa</taxon>
        <taxon>Nematoda</taxon>
        <taxon>Chromadorea</taxon>
        <taxon>Rhabditida</taxon>
        <taxon>Tylenchina</taxon>
        <taxon>Tylenchomorpha</taxon>
        <taxon>Sphaerularioidea</taxon>
        <taxon>Anguinidae</taxon>
        <taxon>Anguininae</taxon>
        <taxon>Ditylenchus</taxon>
    </lineage>
</organism>
<name>A0A915E6X0_9BILA</name>
<protein>
    <submittedName>
        <fullName evidence="3">Uncharacterized protein</fullName>
    </submittedName>
</protein>
<dbReference type="WBParaSite" id="jg2692">
    <property type="protein sequence ID" value="jg2692"/>
    <property type="gene ID" value="jg2692"/>
</dbReference>
<proteinExistence type="predicted"/>
<dbReference type="AlphaFoldDB" id="A0A915E6X0"/>
<evidence type="ECO:0000256" key="1">
    <source>
        <dbReference type="SAM" id="MobiDB-lite"/>
    </source>
</evidence>
<keyword evidence="2" id="KW-1185">Reference proteome</keyword>
<evidence type="ECO:0000313" key="3">
    <source>
        <dbReference type="WBParaSite" id="jg2692"/>
    </source>
</evidence>
<sequence length="90" mass="10857">MPRLKQEHKSSSSRNSNERDRRREDSRDRTDSRHDRKDRNGKHEEWSGRTVSQMEKVREIMKQKSTAEDIEEAKKRYFQRLAENSVTLPV</sequence>
<feature type="region of interest" description="Disordered" evidence="1">
    <location>
        <begin position="1"/>
        <end position="52"/>
    </location>
</feature>
<accession>A0A915E6X0</accession>
<feature type="compositionally biased region" description="Basic and acidic residues" evidence="1">
    <location>
        <begin position="1"/>
        <end position="47"/>
    </location>
</feature>